<sequence>MVVSIINFDSMAYHAGFVVSSSGVSSSVALSLVVLLQVVRRGREAAASGKAQAQTFGVSASVLVARREARRVEEAERVRRRKLKPGKSCLKVKRSLRGVHSVNWASSPLPDDYLLVDVRETDPVGPGNSADPSGSWPHEKAVWYELFDSDGRRKLVRQDGVFYPPSFLGTFGADGPFTHCSGARLGRCTGAHGYGAQ</sequence>
<keyword evidence="1" id="KW-1133">Transmembrane helix</keyword>
<feature type="transmembrane region" description="Helical" evidence="1">
    <location>
        <begin position="12"/>
        <end position="36"/>
    </location>
</feature>
<reference evidence="2 3" key="1">
    <citation type="submission" date="2016-03" db="EMBL/GenBank/DDBJ databases">
        <authorList>
            <person name="Ploux O."/>
        </authorList>
    </citation>
    <scope>NUCLEOTIDE SEQUENCE [LARGE SCALE GENOMIC DNA]</scope>
    <source>
        <strain evidence="2 3">UAMH 11012</strain>
    </source>
</reference>
<evidence type="ECO:0000313" key="2">
    <source>
        <dbReference type="EMBL" id="CZR60481.1"/>
    </source>
</evidence>
<dbReference type="AlphaFoldDB" id="A0A1L7X630"/>
<keyword evidence="1" id="KW-0472">Membrane</keyword>
<dbReference type="Proteomes" id="UP000184330">
    <property type="component" value="Unassembled WGS sequence"/>
</dbReference>
<evidence type="ECO:0000256" key="1">
    <source>
        <dbReference type="SAM" id="Phobius"/>
    </source>
</evidence>
<gene>
    <name evidence="2" type="ORF">PAC_10377</name>
</gene>
<name>A0A1L7X630_9HELO</name>
<organism evidence="2 3">
    <name type="scientific">Phialocephala subalpina</name>
    <dbReference type="NCBI Taxonomy" id="576137"/>
    <lineage>
        <taxon>Eukaryota</taxon>
        <taxon>Fungi</taxon>
        <taxon>Dikarya</taxon>
        <taxon>Ascomycota</taxon>
        <taxon>Pezizomycotina</taxon>
        <taxon>Leotiomycetes</taxon>
        <taxon>Helotiales</taxon>
        <taxon>Mollisiaceae</taxon>
        <taxon>Phialocephala</taxon>
        <taxon>Phialocephala fortinii species complex</taxon>
    </lineage>
</organism>
<protein>
    <submittedName>
        <fullName evidence="2">Uncharacterized protein</fullName>
    </submittedName>
</protein>
<dbReference type="EMBL" id="FJOG01000016">
    <property type="protein sequence ID" value="CZR60481.1"/>
    <property type="molecule type" value="Genomic_DNA"/>
</dbReference>
<keyword evidence="1" id="KW-0812">Transmembrane</keyword>
<dbReference type="OrthoDB" id="10574638at2759"/>
<proteinExistence type="predicted"/>
<evidence type="ECO:0000313" key="3">
    <source>
        <dbReference type="Proteomes" id="UP000184330"/>
    </source>
</evidence>
<keyword evidence="3" id="KW-1185">Reference proteome</keyword>
<accession>A0A1L7X630</accession>